<comment type="subcellular location">
    <subcellularLocation>
        <location evidence="1">Cell envelope</location>
    </subcellularLocation>
</comment>
<feature type="signal peptide" evidence="4">
    <location>
        <begin position="1"/>
        <end position="21"/>
    </location>
</feature>
<sequence length="227" mass="23529">MTLRRILVGACALLVTFTAAACGSDDAPSEPLPDASTLIQDAAAATRDIESTHFTIEVNGTIPGLAVHSLDGDLTRSGEAQGTGTLEQAGQLVEVSFVLVDDTLYLKGPTGGYQKIPAALSSSIYDPSAVLDPERGVAKLLTSLRDPRTEGTDELDGVATYKVSGDLAEDVLAGVVPGVNTGAEVTFWLRADDEPLPVRATAVLNDDASVDITLSDVNKPVTVEPPA</sequence>
<dbReference type="OrthoDB" id="4763237at2"/>
<dbReference type="GO" id="GO:0030313">
    <property type="term" value="C:cell envelope"/>
    <property type="evidence" value="ECO:0007669"/>
    <property type="project" value="UniProtKB-SubCell"/>
</dbReference>
<keyword evidence="3" id="KW-1003">Cell membrane</keyword>
<dbReference type="Gene3D" id="2.50.20.20">
    <property type="match status" value="1"/>
</dbReference>
<dbReference type="Proteomes" id="UP000030848">
    <property type="component" value="Unassembled WGS sequence"/>
</dbReference>
<reference evidence="5 6" key="1">
    <citation type="submission" date="2014-10" db="EMBL/GenBank/DDBJ databases">
        <title>Genome sequence of Micropolyspora internatus JCM3315.</title>
        <authorList>
            <person name="Shin S.-K."/>
            <person name="Yi H."/>
        </authorList>
    </citation>
    <scope>NUCLEOTIDE SEQUENCE [LARGE SCALE GENOMIC DNA]</scope>
    <source>
        <strain evidence="5 6">JCM 3315</strain>
    </source>
</reference>
<dbReference type="InterPro" id="IPR009830">
    <property type="entry name" value="LppX/LprAFG"/>
</dbReference>
<accession>A0A837D8U0</accession>
<evidence type="ECO:0000256" key="1">
    <source>
        <dbReference type="ARBA" id="ARBA00004196"/>
    </source>
</evidence>
<dbReference type="Pfam" id="PF07161">
    <property type="entry name" value="LppX_LprAFG"/>
    <property type="match status" value="1"/>
</dbReference>
<evidence type="ECO:0000256" key="2">
    <source>
        <dbReference type="ARBA" id="ARBA00009194"/>
    </source>
</evidence>
<dbReference type="AlphaFoldDB" id="A0A837D8U0"/>
<feature type="chain" id="PRO_5032752969" description="Lipoprotein LprG" evidence="4">
    <location>
        <begin position="22"/>
        <end position="227"/>
    </location>
</feature>
<dbReference type="OMA" id="PGNTIEM"/>
<dbReference type="InterPro" id="IPR029046">
    <property type="entry name" value="LolA/LolB/LppX"/>
</dbReference>
<dbReference type="SUPFAM" id="SSF89392">
    <property type="entry name" value="Prokaryotic lipoproteins and lipoprotein localization factors"/>
    <property type="match status" value="1"/>
</dbReference>
<evidence type="ECO:0000313" key="5">
    <source>
        <dbReference type="EMBL" id="KHF43842.1"/>
    </source>
</evidence>
<keyword evidence="3" id="KW-0472">Membrane</keyword>
<name>A0A837D8U0_9PSEU</name>
<evidence type="ECO:0000256" key="3">
    <source>
        <dbReference type="ARBA" id="ARBA00022475"/>
    </source>
</evidence>
<dbReference type="RefSeq" id="WP_012796060.1">
    <property type="nucleotide sequence ID" value="NZ_FOWS01000008.1"/>
</dbReference>
<keyword evidence="4" id="KW-0732">Signal</keyword>
<protein>
    <recommendedName>
        <fullName evidence="7">Lipoprotein LprG</fullName>
    </recommendedName>
</protein>
<comment type="similarity">
    <text evidence="2">Belongs to the LppX/LprAFG lipoprotein family.</text>
</comment>
<evidence type="ECO:0000256" key="4">
    <source>
        <dbReference type="SAM" id="SignalP"/>
    </source>
</evidence>
<comment type="caution">
    <text evidence="5">The sequence shown here is derived from an EMBL/GenBank/DDBJ whole genome shotgun (WGS) entry which is preliminary data.</text>
</comment>
<dbReference type="CDD" id="cd16334">
    <property type="entry name" value="LppX-like"/>
    <property type="match status" value="1"/>
</dbReference>
<evidence type="ECO:0008006" key="7">
    <source>
        <dbReference type="Google" id="ProtNLM"/>
    </source>
</evidence>
<dbReference type="EMBL" id="JRZE01000004">
    <property type="protein sequence ID" value="KHF43842.1"/>
    <property type="molecule type" value="Genomic_DNA"/>
</dbReference>
<gene>
    <name evidence="5" type="ORF">MINT15_21470</name>
</gene>
<proteinExistence type="inferred from homology"/>
<organism evidence="5 6">
    <name type="scientific">Saccharomonospora viridis</name>
    <dbReference type="NCBI Taxonomy" id="1852"/>
    <lineage>
        <taxon>Bacteria</taxon>
        <taxon>Bacillati</taxon>
        <taxon>Actinomycetota</taxon>
        <taxon>Actinomycetes</taxon>
        <taxon>Pseudonocardiales</taxon>
        <taxon>Pseudonocardiaceae</taxon>
        <taxon>Saccharomonospora</taxon>
    </lineage>
</organism>
<dbReference type="PROSITE" id="PS51257">
    <property type="entry name" value="PROKAR_LIPOPROTEIN"/>
    <property type="match status" value="1"/>
</dbReference>
<evidence type="ECO:0000313" key="6">
    <source>
        <dbReference type="Proteomes" id="UP000030848"/>
    </source>
</evidence>